<dbReference type="Proteomes" id="UP000239590">
    <property type="component" value="Unassembled WGS sequence"/>
</dbReference>
<evidence type="ECO:0000313" key="3">
    <source>
        <dbReference type="Proteomes" id="UP000239590"/>
    </source>
</evidence>
<organism evidence="2 3">
    <name type="scientific">Siphonobacter curvatus</name>
    <dbReference type="NCBI Taxonomy" id="2094562"/>
    <lineage>
        <taxon>Bacteria</taxon>
        <taxon>Pseudomonadati</taxon>
        <taxon>Bacteroidota</taxon>
        <taxon>Cytophagia</taxon>
        <taxon>Cytophagales</taxon>
        <taxon>Cytophagaceae</taxon>
        <taxon>Siphonobacter</taxon>
    </lineage>
</organism>
<dbReference type="OrthoDB" id="9779211at2"/>
<keyword evidence="3" id="KW-1185">Reference proteome</keyword>
<keyword evidence="1" id="KW-0732">Signal</keyword>
<evidence type="ECO:0000256" key="1">
    <source>
        <dbReference type="SAM" id="SignalP"/>
    </source>
</evidence>
<dbReference type="SUPFAM" id="SSF51445">
    <property type="entry name" value="(Trans)glycosidases"/>
    <property type="match status" value="1"/>
</dbReference>
<dbReference type="InterPro" id="IPR013785">
    <property type="entry name" value="Aldolase_TIM"/>
</dbReference>
<dbReference type="PROSITE" id="PS51257">
    <property type="entry name" value="PROKAR_LIPOPROTEIN"/>
    <property type="match status" value="1"/>
</dbReference>
<comment type="caution">
    <text evidence="2">The sequence shown here is derived from an EMBL/GenBank/DDBJ whole genome shotgun (WGS) entry which is preliminary data.</text>
</comment>
<dbReference type="Pfam" id="PF02065">
    <property type="entry name" value="Melibiase"/>
    <property type="match status" value="1"/>
</dbReference>
<dbReference type="Gene3D" id="3.20.20.70">
    <property type="entry name" value="Aldolase class I"/>
    <property type="match status" value="1"/>
</dbReference>
<feature type="signal peptide" evidence="1">
    <location>
        <begin position="1"/>
        <end position="20"/>
    </location>
</feature>
<dbReference type="EMBL" id="PTRA01000006">
    <property type="protein sequence ID" value="PQA54572.1"/>
    <property type="molecule type" value="Genomic_DNA"/>
</dbReference>
<dbReference type="InterPro" id="IPR017853">
    <property type="entry name" value="GH"/>
</dbReference>
<evidence type="ECO:0000313" key="2">
    <source>
        <dbReference type="EMBL" id="PQA54572.1"/>
    </source>
</evidence>
<protein>
    <submittedName>
        <fullName evidence="2">Alpha-galactosidase</fullName>
    </submittedName>
</protein>
<sequence length="693" mass="79136">MSLRIRLSLGLVLVSLIASAQSSLTSCRVELVGDTLRLGNAFIERLYLFNQGQLRTVAVIDKARNKRWNLNSQQPDFSFPNTTVSASVPGSFTRKTVAATATTPAYVQAEVLTPLGDLWLKRVFRIYPDCPAIACDYHLRGRLSVTEQRSETAAYDLRNIESQAAQQAGQAQAAFLDRLTLPSLHVQAKAVEFFDATDQNNTLVQEYPRLAYRQEVRLRGNLLFFQEVGQPAGWFFLKEAPVSGVQLAYPGFDFTLKTNEVKVAGLGIAPQDLRPDAWIRGYSVVLGISDGTETGALLALRSYQRQLRQSPADEMILLNTWGDRGQDKNINESFVRQELKRAARLGITHFQLDDGWQQGKSANSAFQGGSFTNIWQKPDYWRPDPAKFPNGFTSLRQDAEKAGISLSTWFNPSIDSSFKYWDKDASVLIDQYRTYGIHMWKIDGVRIADKQAELNFRHMLDTVMQVTQGKALFNLDVTAGRRFGYHYFYEYGNLFLENRYTDWANYYPHYTLRNLWMLSRYVPPQRLQIEFLNKWRNTDKYPKDDPYSPSRYSFDYLFALTMPGQPLAWMEARNLPEEAFKLSELIGIYRKHSHDWHRGAIFPVGDTPTGTSWTGFQSLLDSPNVGYVLVFREDHPQSQGIFSLMKLSPGRYSFTLLAGEGKSFRTQVGTEAKVAFQLPTPRSFSWYRYEKIP</sequence>
<proteinExistence type="predicted"/>
<gene>
    <name evidence="2" type="ORF">C5O19_22785</name>
</gene>
<accession>A0A2S7IGP6</accession>
<name>A0A2S7IGP6_9BACT</name>
<reference evidence="3" key="1">
    <citation type="submission" date="2018-02" db="EMBL/GenBank/DDBJ databases">
        <title>Genome sequencing of Solimonas sp. HR-BB.</title>
        <authorList>
            <person name="Lee Y."/>
            <person name="Jeon C.O."/>
        </authorList>
    </citation>
    <scope>NUCLEOTIDE SEQUENCE [LARGE SCALE GENOMIC DNA]</scope>
    <source>
        <strain evidence="3">HR-U</strain>
    </source>
</reference>
<dbReference type="AlphaFoldDB" id="A0A2S7IGP6"/>
<feature type="chain" id="PRO_5015586620" evidence="1">
    <location>
        <begin position="21"/>
        <end position="693"/>
    </location>
</feature>
<dbReference type="RefSeq" id="WP_104715694.1">
    <property type="nucleotide sequence ID" value="NZ_PTRA01000006.1"/>
</dbReference>